<sequence length="91" mass="10205">MNTSDMHPFIHPLSAAVDPAWESKSDWEIYKGIASVFSEVCVGHLGQETDVGVYTRSSMIPRRNWRSHLIFSTGVKASANLFRQNRPPISS</sequence>
<protein>
    <submittedName>
        <fullName evidence="1">Respiratory nitrate reductase 2 subunit alpha</fullName>
        <ecNumber evidence="1">1.7.99.4</ecNumber>
    </submittedName>
</protein>
<dbReference type="SUPFAM" id="SSF53706">
    <property type="entry name" value="Formate dehydrogenase/DMSO reductase, domains 1-3"/>
    <property type="match status" value="1"/>
</dbReference>
<reference evidence="1 2" key="1">
    <citation type="submission" date="2018-12" db="EMBL/GenBank/DDBJ databases">
        <authorList>
            <consortium name="Pathogen Informatics"/>
        </authorList>
    </citation>
    <scope>NUCLEOTIDE SEQUENCE [LARGE SCALE GENOMIC DNA]</scope>
    <source>
        <strain evidence="1 2">NCTC129</strain>
    </source>
</reference>
<organism evidence="1 2">
    <name type="scientific">Salmonella enterica I</name>
    <dbReference type="NCBI Taxonomy" id="59201"/>
    <lineage>
        <taxon>Bacteria</taxon>
        <taxon>Pseudomonadati</taxon>
        <taxon>Pseudomonadota</taxon>
        <taxon>Gammaproteobacteria</taxon>
        <taxon>Enterobacterales</taxon>
        <taxon>Enterobacteriaceae</taxon>
        <taxon>Salmonella</taxon>
    </lineage>
</organism>
<dbReference type="Gene3D" id="3.40.50.12440">
    <property type="match status" value="1"/>
</dbReference>
<dbReference type="Proteomes" id="UP000282086">
    <property type="component" value="Chromosome"/>
</dbReference>
<evidence type="ECO:0000313" key="2">
    <source>
        <dbReference type="Proteomes" id="UP000282086"/>
    </source>
</evidence>
<accession>A0A447MSL6</accession>
<keyword evidence="1" id="KW-0560">Oxidoreductase</keyword>
<dbReference type="EMBL" id="LR134140">
    <property type="protein sequence ID" value="VDZ94061.1"/>
    <property type="molecule type" value="Genomic_DNA"/>
</dbReference>
<dbReference type="GO" id="GO:0016491">
    <property type="term" value="F:oxidoreductase activity"/>
    <property type="evidence" value="ECO:0007669"/>
    <property type="project" value="UniProtKB-KW"/>
</dbReference>
<evidence type="ECO:0000313" key="1">
    <source>
        <dbReference type="EMBL" id="VDZ94061.1"/>
    </source>
</evidence>
<dbReference type="AlphaFoldDB" id="A0A447MSL6"/>
<dbReference type="EC" id="1.7.99.4" evidence="1"/>
<name>A0A447MSL6_SALET</name>
<proteinExistence type="predicted"/>
<gene>
    <name evidence="1" type="primary">narZ_3</name>
    <name evidence="1" type="ORF">NCTC129_00132</name>
</gene>